<dbReference type="PANTHER" id="PTHR47967">
    <property type="entry name" value="OS07G0603500 PROTEIN-RELATED"/>
    <property type="match status" value="1"/>
</dbReference>
<evidence type="ECO:0000259" key="6">
    <source>
        <dbReference type="PROSITE" id="PS51767"/>
    </source>
</evidence>
<dbReference type="SUPFAM" id="SSF50630">
    <property type="entry name" value="Acid proteases"/>
    <property type="match status" value="1"/>
</dbReference>
<dbReference type="InterPro" id="IPR032861">
    <property type="entry name" value="TAXi_N"/>
</dbReference>
<feature type="active site" evidence="4">
    <location>
        <position position="298"/>
    </location>
</feature>
<dbReference type="GO" id="GO:0004190">
    <property type="term" value="F:aspartic-type endopeptidase activity"/>
    <property type="evidence" value="ECO:0007669"/>
    <property type="project" value="UniProtKB-KW"/>
</dbReference>
<evidence type="ECO:0000313" key="7">
    <source>
        <dbReference type="EMBL" id="KAK1606527.1"/>
    </source>
</evidence>
<dbReference type="PROSITE" id="PS51767">
    <property type="entry name" value="PEPTIDASE_A1"/>
    <property type="match status" value="1"/>
</dbReference>
<dbReference type="PROSITE" id="PS00141">
    <property type="entry name" value="ASP_PROTEASE"/>
    <property type="match status" value="1"/>
</dbReference>
<evidence type="ECO:0000256" key="4">
    <source>
        <dbReference type="PIRSR" id="PIRSR601461-1"/>
    </source>
</evidence>
<dbReference type="InterPro" id="IPR001969">
    <property type="entry name" value="Aspartic_peptidase_AS"/>
</dbReference>
<dbReference type="PRINTS" id="PR00792">
    <property type="entry name" value="PEPSIN"/>
</dbReference>
<dbReference type="InterPro" id="IPR033121">
    <property type="entry name" value="PEPTIDASE_A1"/>
</dbReference>
<evidence type="ECO:0000256" key="1">
    <source>
        <dbReference type="ARBA" id="ARBA00007447"/>
    </source>
</evidence>
<keyword evidence="8" id="KW-1185">Reference proteome</keyword>
<keyword evidence="2 5" id="KW-0645">Protease</keyword>
<organism evidence="7 8">
    <name type="scientific">Lolium multiflorum</name>
    <name type="common">Italian ryegrass</name>
    <name type="synonym">Lolium perenne subsp. multiflorum</name>
    <dbReference type="NCBI Taxonomy" id="4521"/>
    <lineage>
        <taxon>Eukaryota</taxon>
        <taxon>Viridiplantae</taxon>
        <taxon>Streptophyta</taxon>
        <taxon>Embryophyta</taxon>
        <taxon>Tracheophyta</taxon>
        <taxon>Spermatophyta</taxon>
        <taxon>Magnoliopsida</taxon>
        <taxon>Liliopsida</taxon>
        <taxon>Poales</taxon>
        <taxon>Poaceae</taxon>
        <taxon>BOP clade</taxon>
        <taxon>Pooideae</taxon>
        <taxon>Poodae</taxon>
        <taxon>Poeae</taxon>
        <taxon>Poeae Chloroplast Group 2 (Poeae type)</taxon>
        <taxon>Loliodinae</taxon>
        <taxon>Loliinae</taxon>
        <taxon>Lolium</taxon>
    </lineage>
</organism>
<proteinExistence type="inferred from homology"/>
<gene>
    <name evidence="7" type="ORF">QYE76_030200</name>
</gene>
<protein>
    <recommendedName>
        <fullName evidence="6">Peptidase A1 domain-containing protein</fullName>
    </recommendedName>
</protein>
<dbReference type="CDD" id="cd05471">
    <property type="entry name" value="pepsin_like"/>
    <property type="match status" value="1"/>
</dbReference>
<keyword evidence="3 5" id="KW-0378">Hydrolase</keyword>
<keyword evidence="5" id="KW-0064">Aspartyl protease</keyword>
<sequence length="415" mass="46129">MAVCTDEKHHSNTSGSIRLTLLHHQYQCLDDLVCSRNGSTSAQGQAPQLASSLFFRRRRPPPRNVSAPVTSAGPFYGFVAQISLGTPPTKHSVLFDTGSSFSWVQCRPCGITSGCYSQNGPLFDSAASSTYRRLPCSSPSCQSASVATRNTLNCSVQDNTCSYRMEYSDLSASMGRLVTDRLTVGQESIPGFVFGCSQDHEGVFGSYSGIIGFGVHELSFLSQVAEAAHIYRAFSYYLPSPSSEGYIQMGNYDEEAFAFTPMFTAGQVNYLDLTGILVDGHRLNLTDKQGAPTWCYLDTGTPVSVLPRYVFDQLSDAVADRIKGYQRVQGATWCFDPWYWWTERAIPTVVMEFRDSVRLMLNKERLMSQQSDGRLCLEFDRSSNGFYILGSAQMKMTYLVQDIEKSRMGFPINFQ</sequence>
<dbReference type="InterPro" id="IPR051708">
    <property type="entry name" value="Plant_Aspart_Prot_A1"/>
</dbReference>
<evidence type="ECO:0000256" key="2">
    <source>
        <dbReference type="ARBA" id="ARBA00022670"/>
    </source>
</evidence>
<comment type="caution">
    <text evidence="7">The sequence shown here is derived from an EMBL/GenBank/DDBJ whole genome shotgun (WGS) entry which is preliminary data.</text>
</comment>
<accession>A0AAD8VG96</accession>
<dbReference type="Pfam" id="PF14541">
    <property type="entry name" value="TAXi_C"/>
    <property type="match status" value="1"/>
</dbReference>
<reference evidence="7" key="1">
    <citation type="submission" date="2023-07" db="EMBL/GenBank/DDBJ databases">
        <title>A chromosome-level genome assembly of Lolium multiflorum.</title>
        <authorList>
            <person name="Chen Y."/>
            <person name="Copetti D."/>
            <person name="Kolliker R."/>
            <person name="Studer B."/>
        </authorList>
    </citation>
    <scope>NUCLEOTIDE SEQUENCE</scope>
    <source>
        <strain evidence="7">02402/16</strain>
        <tissue evidence="7">Leaf</tissue>
    </source>
</reference>
<dbReference type="InterPro" id="IPR021109">
    <property type="entry name" value="Peptidase_aspartic_dom_sf"/>
</dbReference>
<dbReference type="Pfam" id="PF14543">
    <property type="entry name" value="TAXi_N"/>
    <property type="match status" value="1"/>
</dbReference>
<feature type="active site" evidence="4">
    <location>
        <position position="96"/>
    </location>
</feature>
<dbReference type="GO" id="GO:0006508">
    <property type="term" value="P:proteolysis"/>
    <property type="evidence" value="ECO:0007669"/>
    <property type="project" value="UniProtKB-KW"/>
</dbReference>
<dbReference type="EMBL" id="JAUUTY010000007">
    <property type="protein sequence ID" value="KAK1606527.1"/>
    <property type="molecule type" value="Genomic_DNA"/>
</dbReference>
<dbReference type="Gene3D" id="2.40.70.10">
    <property type="entry name" value="Acid Proteases"/>
    <property type="match status" value="2"/>
</dbReference>
<feature type="domain" description="Peptidase A1" evidence="6">
    <location>
        <begin position="78"/>
        <end position="411"/>
    </location>
</feature>
<dbReference type="PANTHER" id="PTHR47967:SF57">
    <property type="entry name" value="PEPTIDASE A1 DOMAIN-CONTAINING PROTEIN"/>
    <property type="match status" value="1"/>
</dbReference>
<dbReference type="InterPro" id="IPR001461">
    <property type="entry name" value="Aspartic_peptidase_A1"/>
</dbReference>
<dbReference type="AlphaFoldDB" id="A0AAD8VG96"/>
<evidence type="ECO:0000256" key="3">
    <source>
        <dbReference type="ARBA" id="ARBA00022801"/>
    </source>
</evidence>
<name>A0AAD8VG96_LOLMU</name>
<dbReference type="InterPro" id="IPR032799">
    <property type="entry name" value="TAXi_C"/>
</dbReference>
<evidence type="ECO:0000313" key="8">
    <source>
        <dbReference type="Proteomes" id="UP001231189"/>
    </source>
</evidence>
<dbReference type="Proteomes" id="UP001231189">
    <property type="component" value="Unassembled WGS sequence"/>
</dbReference>
<comment type="similarity">
    <text evidence="1 5">Belongs to the peptidase A1 family.</text>
</comment>
<evidence type="ECO:0000256" key="5">
    <source>
        <dbReference type="RuleBase" id="RU000454"/>
    </source>
</evidence>
<dbReference type="InterPro" id="IPR034164">
    <property type="entry name" value="Pepsin-like_dom"/>
</dbReference>